<dbReference type="PRINTS" id="PR01166">
    <property type="entry name" value="CYCOXIDASEII"/>
</dbReference>
<evidence type="ECO:0000256" key="3">
    <source>
        <dbReference type="ARBA" id="ARBA00022448"/>
    </source>
</evidence>
<feature type="transmembrane region" description="Helical" evidence="12">
    <location>
        <begin position="87"/>
        <end position="111"/>
    </location>
</feature>
<dbReference type="InterPro" id="IPR008972">
    <property type="entry name" value="Cupredoxin"/>
</dbReference>
<evidence type="ECO:0000259" key="13">
    <source>
        <dbReference type="PROSITE" id="PS50857"/>
    </source>
</evidence>
<dbReference type="EMBL" id="JAERRB010000001">
    <property type="protein sequence ID" value="MBL0739752.1"/>
    <property type="molecule type" value="Genomic_DNA"/>
</dbReference>
<dbReference type="SUPFAM" id="SSF81464">
    <property type="entry name" value="Cytochrome c oxidase subunit II-like, transmembrane region"/>
    <property type="match status" value="1"/>
</dbReference>
<dbReference type="PANTHER" id="PTHR22888">
    <property type="entry name" value="CYTOCHROME C OXIDASE, SUBUNIT II"/>
    <property type="match status" value="1"/>
</dbReference>
<evidence type="ECO:0000313" key="15">
    <source>
        <dbReference type="EMBL" id="MBL0739752.1"/>
    </source>
</evidence>
<feature type="transmembrane region" description="Helical" evidence="12">
    <location>
        <begin position="132"/>
        <end position="153"/>
    </location>
</feature>
<keyword evidence="9 12" id="KW-0472">Membrane</keyword>
<sequence>MTSLIIILGVVLVLGILYMIFRVSNLVAIAKGGVVDEKSSTANKVNAALFIVFLVGSLILFFWYSITRFHEYTLPIASEHGKVTDKLFWITMWVTVAAFVIISIIMFVFIYQYQYKVGRKAKYFPDNHYLELAWTIIPAIVLAVLIFTGLRAWNDITGPASKDAEVIELVAQQFAWTARYPGVKDKALGKVNYKLIDNFGNEFGLDLTDKQSFDDFKSLELHLPVDQEILLKIRAKDVLHSVFLPHFRVKMDAVPGMPTQFKFKATKTTQEMRDETGNPNFNYELACTEICGRGHFSMKMPVVVEEQEAYDKWKASQEAWLKQNPDYLKKVPDALKEAAMIKAGMQKDPGVTVAEVKQ</sequence>
<feature type="transmembrane region" description="Helical" evidence="12">
    <location>
        <begin position="6"/>
        <end position="24"/>
    </location>
</feature>
<keyword evidence="5 10" id="KW-0812">Transmembrane</keyword>
<dbReference type="InterPro" id="IPR036257">
    <property type="entry name" value="Cyt_c_oxidase_su2_TM_sf"/>
</dbReference>
<name>A0ABS1KKI1_9BACT</name>
<accession>A0ABS1KKI1</accession>
<feature type="domain" description="Cytochrome oxidase subunit II copper A binding" evidence="13">
    <location>
        <begin position="162"/>
        <end position="316"/>
    </location>
</feature>
<evidence type="ECO:0000256" key="2">
    <source>
        <dbReference type="ARBA" id="ARBA00007866"/>
    </source>
</evidence>
<dbReference type="PANTHER" id="PTHR22888:SF9">
    <property type="entry name" value="CYTOCHROME C OXIDASE SUBUNIT 2"/>
    <property type="match status" value="1"/>
</dbReference>
<evidence type="ECO:0000313" key="16">
    <source>
        <dbReference type="Proteomes" id="UP000613030"/>
    </source>
</evidence>
<evidence type="ECO:0000256" key="6">
    <source>
        <dbReference type="ARBA" id="ARBA00022967"/>
    </source>
</evidence>
<dbReference type="PROSITE" id="PS50857">
    <property type="entry name" value="COX2_CUA"/>
    <property type="match status" value="1"/>
</dbReference>
<keyword evidence="8 12" id="KW-1133">Transmembrane helix</keyword>
<dbReference type="InterPro" id="IPR002429">
    <property type="entry name" value="CcO_II-like_C"/>
</dbReference>
<keyword evidence="11" id="KW-0479">Metal-binding</keyword>
<comment type="catalytic activity">
    <reaction evidence="11">
        <text>4 Fe(II)-[cytochrome c] + O2 + 8 H(+)(in) = 4 Fe(III)-[cytochrome c] + 2 H2O + 4 H(+)(out)</text>
        <dbReference type="Rhea" id="RHEA:11436"/>
        <dbReference type="Rhea" id="RHEA-COMP:10350"/>
        <dbReference type="Rhea" id="RHEA-COMP:14399"/>
        <dbReference type="ChEBI" id="CHEBI:15377"/>
        <dbReference type="ChEBI" id="CHEBI:15378"/>
        <dbReference type="ChEBI" id="CHEBI:15379"/>
        <dbReference type="ChEBI" id="CHEBI:29033"/>
        <dbReference type="ChEBI" id="CHEBI:29034"/>
        <dbReference type="EC" id="7.1.1.9"/>
    </reaction>
</comment>
<proteinExistence type="inferred from homology"/>
<keyword evidence="6" id="KW-1278">Translocase</keyword>
<keyword evidence="7 10" id="KW-0249">Electron transport</keyword>
<evidence type="ECO:0000256" key="5">
    <source>
        <dbReference type="ARBA" id="ARBA00022692"/>
    </source>
</evidence>
<evidence type="ECO:0000256" key="1">
    <source>
        <dbReference type="ARBA" id="ARBA00004141"/>
    </source>
</evidence>
<dbReference type="Gene3D" id="1.10.287.90">
    <property type="match status" value="1"/>
</dbReference>
<reference evidence="15 16" key="1">
    <citation type="submission" date="2021-01" db="EMBL/GenBank/DDBJ databases">
        <title>Chryseolinea sp. Jin1 Genome sequencing and assembly.</title>
        <authorList>
            <person name="Kim I."/>
        </authorList>
    </citation>
    <scope>NUCLEOTIDE SEQUENCE [LARGE SCALE GENOMIC DNA]</scope>
    <source>
        <strain evidence="15 16">Jin1</strain>
    </source>
</reference>
<comment type="subcellular location">
    <subcellularLocation>
        <location evidence="10">Cell membrane</location>
        <topology evidence="10">Multi-pass membrane protein</topology>
    </subcellularLocation>
    <subcellularLocation>
        <location evidence="1">Membrane</location>
        <topology evidence="1">Multi-pass membrane protein</topology>
    </subcellularLocation>
</comment>
<evidence type="ECO:0000256" key="4">
    <source>
        <dbReference type="ARBA" id="ARBA00022660"/>
    </source>
</evidence>
<evidence type="ECO:0000256" key="12">
    <source>
        <dbReference type="SAM" id="Phobius"/>
    </source>
</evidence>
<comment type="function">
    <text evidence="11">Subunits I and II form the functional core of the enzyme complex. Electrons originating in cytochrome c are transferred via heme a and Cu(A) to the binuclear center formed by heme a3 and Cu(B).</text>
</comment>
<keyword evidence="4 10" id="KW-0679">Respiratory chain</keyword>
<comment type="caution">
    <text evidence="15">The sequence shown here is derived from an EMBL/GenBank/DDBJ whole genome shotgun (WGS) entry which is preliminary data.</text>
</comment>
<keyword evidence="11" id="KW-0186">Copper</keyword>
<keyword evidence="16" id="KW-1185">Reference proteome</keyword>
<protein>
    <recommendedName>
        <fullName evidence="11">Cytochrome c oxidase subunit 2</fullName>
        <ecNumber evidence="11">7.1.1.9</ecNumber>
    </recommendedName>
</protein>
<keyword evidence="3 10" id="KW-0813">Transport</keyword>
<comment type="cofactor">
    <cofactor evidence="11">
        <name>Cu cation</name>
        <dbReference type="ChEBI" id="CHEBI:23378"/>
    </cofactor>
    <text evidence="11">Binds a copper A center.</text>
</comment>
<dbReference type="PROSITE" id="PS50999">
    <property type="entry name" value="COX2_TM"/>
    <property type="match status" value="1"/>
</dbReference>
<dbReference type="Gene3D" id="2.60.40.420">
    <property type="entry name" value="Cupredoxins - blue copper proteins"/>
    <property type="match status" value="1"/>
</dbReference>
<dbReference type="SUPFAM" id="SSF49503">
    <property type="entry name" value="Cupredoxins"/>
    <property type="match status" value="1"/>
</dbReference>
<feature type="transmembrane region" description="Helical" evidence="12">
    <location>
        <begin position="45"/>
        <end position="67"/>
    </location>
</feature>
<dbReference type="EC" id="7.1.1.9" evidence="11"/>
<evidence type="ECO:0000256" key="7">
    <source>
        <dbReference type="ARBA" id="ARBA00022982"/>
    </source>
</evidence>
<evidence type="ECO:0000256" key="11">
    <source>
        <dbReference type="RuleBase" id="RU004024"/>
    </source>
</evidence>
<evidence type="ECO:0000256" key="9">
    <source>
        <dbReference type="ARBA" id="ARBA00023136"/>
    </source>
</evidence>
<evidence type="ECO:0000256" key="10">
    <source>
        <dbReference type="RuleBase" id="RU000456"/>
    </source>
</evidence>
<dbReference type="InterPro" id="IPR011759">
    <property type="entry name" value="Cyt_c_oxidase_su2_TM_dom"/>
</dbReference>
<dbReference type="Proteomes" id="UP000613030">
    <property type="component" value="Unassembled WGS sequence"/>
</dbReference>
<dbReference type="Pfam" id="PF02790">
    <property type="entry name" value="COX2_TM"/>
    <property type="match status" value="1"/>
</dbReference>
<gene>
    <name evidence="15" type="ORF">JI741_00920</name>
</gene>
<evidence type="ECO:0000259" key="14">
    <source>
        <dbReference type="PROSITE" id="PS50999"/>
    </source>
</evidence>
<feature type="domain" description="Cytochrome oxidase subunit II transmembrane region profile" evidence="14">
    <location>
        <begin position="66"/>
        <end position="160"/>
    </location>
</feature>
<dbReference type="InterPro" id="IPR045187">
    <property type="entry name" value="CcO_II"/>
</dbReference>
<comment type="similarity">
    <text evidence="2 10">Belongs to the cytochrome c oxidase subunit 2 family.</text>
</comment>
<dbReference type="RefSeq" id="WP_202006723.1">
    <property type="nucleotide sequence ID" value="NZ_JAERRB010000001.1"/>
</dbReference>
<evidence type="ECO:0000256" key="8">
    <source>
        <dbReference type="ARBA" id="ARBA00022989"/>
    </source>
</evidence>
<dbReference type="Pfam" id="PF00116">
    <property type="entry name" value="COX2"/>
    <property type="match status" value="1"/>
</dbReference>
<organism evidence="15 16">
    <name type="scientific">Chryseolinea lacunae</name>
    <dbReference type="NCBI Taxonomy" id="2801331"/>
    <lineage>
        <taxon>Bacteria</taxon>
        <taxon>Pseudomonadati</taxon>
        <taxon>Bacteroidota</taxon>
        <taxon>Cytophagia</taxon>
        <taxon>Cytophagales</taxon>
        <taxon>Fulvivirgaceae</taxon>
        <taxon>Chryseolinea</taxon>
    </lineage>
</organism>